<comment type="caution">
    <text evidence="1">The sequence shown here is derived from an EMBL/GenBank/DDBJ whole genome shotgun (WGS) entry which is preliminary data.</text>
</comment>
<dbReference type="STRING" id="980561.A1359_15190"/>
<reference evidence="1 2" key="1">
    <citation type="submission" date="2016-03" db="EMBL/GenBank/DDBJ databases">
        <authorList>
            <person name="Ploux O."/>
        </authorList>
    </citation>
    <scope>NUCLEOTIDE SEQUENCE [LARGE SCALE GENOMIC DNA]</scope>
    <source>
        <strain evidence="1 2">R-45370</strain>
    </source>
</reference>
<protein>
    <recommendedName>
        <fullName evidence="3">MSHA biogenesis protein MshK</fullName>
    </recommendedName>
</protein>
<dbReference type="EMBL" id="LUUI01000145">
    <property type="protein sequence ID" value="OAI11040.1"/>
    <property type="molecule type" value="Genomic_DNA"/>
</dbReference>
<dbReference type="RefSeq" id="WP_066986248.1">
    <property type="nucleotide sequence ID" value="NZ_LUUI01000145.1"/>
</dbReference>
<proteinExistence type="predicted"/>
<evidence type="ECO:0008006" key="3">
    <source>
        <dbReference type="Google" id="ProtNLM"/>
    </source>
</evidence>
<evidence type="ECO:0000313" key="2">
    <source>
        <dbReference type="Proteomes" id="UP000078476"/>
    </source>
</evidence>
<name>A0A177N1F0_9GAMM</name>
<gene>
    <name evidence="1" type="ORF">A1359_15190</name>
</gene>
<dbReference type="Proteomes" id="UP000078476">
    <property type="component" value="Unassembled WGS sequence"/>
</dbReference>
<dbReference type="AlphaFoldDB" id="A0A177N1F0"/>
<organism evidence="1 2">
    <name type="scientific">Methylomonas lenta</name>
    <dbReference type="NCBI Taxonomy" id="980561"/>
    <lineage>
        <taxon>Bacteria</taxon>
        <taxon>Pseudomonadati</taxon>
        <taxon>Pseudomonadota</taxon>
        <taxon>Gammaproteobacteria</taxon>
        <taxon>Methylococcales</taxon>
        <taxon>Methylococcaceae</taxon>
        <taxon>Methylomonas</taxon>
    </lineage>
</organism>
<accession>A0A177N1F0</accession>
<evidence type="ECO:0000313" key="1">
    <source>
        <dbReference type="EMBL" id="OAI11040.1"/>
    </source>
</evidence>
<keyword evidence="2" id="KW-1185">Reference proteome</keyword>
<dbReference type="OrthoDB" id="5573189at2"/>
<sequence>MHKLKWLIFCALPAAFNVDAGYRDPTLPGNLPAAQASSVPQQNPDLALDLTAILISDSGRHAIINGVTVKTGQQFNNDTRILSIQPRYVLIRQRNVNKKLYLVPSLKTR</sequence>